<feature type="non-terminal residue" evidence="1">
    <location>
        <position position="246"/>
    </location>
</feature>
<dbReference type="EMBL" id="UINC01200782">
    <property type="protein sequence ID" value="SVE19825.1"/>
    <property type="molecule type" value="Genomic_DNA"/>
</dbReference>
<dbReference type="AlphaFoldDB" id="A0A383BKC5"/>
<proteinExistence type="predicted"/>
<name>A0A383BKC5_9ZZZZ</name>
<feature type="non-terminal residue" evidence="1">
    <location>
        <position position="1"/>
    </location>
</feature>
<reference evidence="1" key="1">
    <citation type="submission" date="2018-05" db="EMBL/GenBank/DDBJ databases">
        <authorList>
            <person name="Lanie J.A."/>
            <person name="Ng W.-L."/>
            <person name="Kazmierczak K.M."/>
            <person name="Andrzejewski T.M."/>
            <person name="Davidsen T.M."/>
            <person name="Wayne K.J."/>
            <person name="Tettelin H."/>
            <person name="Glass J.I."/>
            <person name="Rusch D."/>
            <person name="Podicherti R."/>
            <person name="Tsui H.-C.T."/>
            <person name="Winkler M.E."/>
        </authorList>
    </citation>
    <scope>NUCLEOTIDE SEQUENCE</scope>
</reference>
<accession>A0A383BKC5</accession>
<organism evidence="1">
    <name type="scientific">marine metagenome</name>
    <dbReference type="NCBI Taxonomy" id="408172"/>
    <lineage>
        <taxon>unclassified sequences</taxon>
        <taxon>metagenomes</taxon>
        <taxon>ecological metagenomes</taxon>
    </lineage>
</organism>
<gene>
    <name evidence="1" type="ORF">METZ01_LOCUS472679</name>
</gene>
<evidence type="ECO:0000313" key="1">
    <source>
        <dbReference type="EMBL" id="SVE19825.1"/>
    </source>
</evidence>
<sequence length="246" mass="26396">LPYLLQECMATSDVFAGYDSDLLVVKNDASDYYVPGSGVATLEEMCPGEAYAVFLSGASDLDFTYPVGGALASTHDMDSYKERAHTNALANTGVSHLILITDVSGDMHIGDQLRSYANGVLVGSINIVEEHLNGTHPIDLIATGSVDMSLYGGPVLPGYVKGDLIELAYYTNGMEYKVDSHLTDDQYGNAMELSTGTITLLSDGVNPTEFGIANNYPNPFNPSTTIQYNVENSGHVSLKIFDIMGR</sequence>
<protein>
    <submittedName>
        <fullName evidence="1">Uncharacterized protein</fullName>
    </submittedName>
</protein>